<accession>A0ABX2V5Y2</accession>
<dbReference type="PANTHER" id="PTHR10465:SF0">
    <property type="entry name" value="SARCALUMENIN"/>
    <property type="match status" value="1"/>
</dbReference>
<keyword evidence="4" id="KW-0342">GTP-binding</keyword>
<dbReference type="EMBL" id="LVVL01000016">
    <property type="protein sequence ID" value="OAN10697.1"/>
    <property type="molecule type" value="Genomic_DNA"/>
</dbReference>
<evidence type="ECO:0000256" key="1">
    <source>
        <dbReference type="ARBA" id="ARBA00004370"/>
    </source>
</evidence>
<keyword evidence="3" id="KW-0378">Hydrolase</keyword>
<organism evidence="8 9">
    <name type="scientific">Exiguobacterium undae</name>
    <dbReference type="NCBI Taxonomy" id="169177"/>
    <lineage>
        <taxon>Bacteria</taxon>
        <taxon>Bacillati</taxon>
        <taxon>Bacillota</taxon>
        <taxon>Bacilli</taxon>
        <taxon>Bacillales</taxon>
        <taxon>Bacillales Family XII. Incertae Sedis</taxon>
        <taxon>Exiguobacterium</taxon>
    </lineage>
</organism>
<evidence type="ECO:0000256" key="5">
    <source>
        <dbReference type="ARBA" id="ARBA00023136"/>
    </source>
</evidence>
<dbReference type="InterPro" id="IPR027417">
    <property type="entry name" value="P-loop_NTPase"/>
</dbReference>
<feature type="transmembrane region" description="Helical" evidence="6">
    <location>
        <begin position="524"/>
        <end position="548"/>
    </location>
</feature>
<evidence type="ECO:0000256" key="4">
    <source>
        <dbReference type="ARBA" id="ARBA00023134"/>
    </source>
</evidence>
<dbReference type="RefSeq" id="WP_028107093.1">
    <property type="nucleotide sequence ID" value="NZ_LVVL01000016.1"/>
</dbReference>
<dbReference type="PANTHER" id="PTHR10465">
    <property type="entry name" value="TRANSMEMBRANE GTPASE FZO1"/>
    <property type="match status" value="1"/>
</dbReference>
<sequence>MFDSKKITNRLQQMTKLVTNATSAGVNTLKDAVANKENQSNSSEQLRDRLLHLIEKAKQTSKWSVEIESRIDTLENLVRKSLVKPKLAIVGMSDVGKSHLINTLLETEKIPSDWSPTTSVNIYIKHIEDRPHFLEEEILIFGGDENGFDVSRLDEDEYVQRHMIAKGGENLLKEYAIRQPNEILTRNIQAAIVYLDSPILKSCDIIDVPGFGTGDRQSDDQFAHHSQRLADVIVYMSVSNAFMRGTDINFLKNTLDSLSSADVENDEAKAFANLFVLASQAHIIGEQEKLERILDAGTDRFYHSVPESDWKNRSELSGRVHSKAALRQRFYAYTTNDEQLQKKFENELQALLADLPERMKYQSIQMVSKLLEDQYDLTEQELINQELLLSKREILQDELHRIEGEEPLRNERQLKKRVDVNQMIKTLSRESKLQFEDVYQNVMNKEVIAKVIKENAFKKDNQGKEQLVTYLSNELQRQLNILLLDRTESFVEGVQDYLEDFETDIKKSFPQTNEMKLAFDVKNVFLGGAAGAAALGGMAAYAAGVGNLGGYILVAKGAGLLAGAGFNIGAFGGMGGIMTGVAAIGGPATLGIGIAVLVGVSTIAVLSATGWEGKLAKSIIQAFEKESVEEQYIQEIDHYWNETKVGFDTAANELEQKWEEHVAQLHSDIKNKNVDSIERLIEELKTYQKLLKQVELAL</sequence>
<keyword evidence="6" id="KW-1133">Transmembrane helix</keyword>
<evidence type="ECO:0000313" key="8">
    <source>
        <dbReference type="EMBL" id="OAN10697.1"/>
    </source>
</evidence>
<dbReference type="Pfam" id="PF00350">
    <property type="entry name" value="Dynamin_N"/>
    <property type="match status" value="1"/>
</dbReference>
<keyword evidence="5 6" id="KW-0472">Membrane</keyword>
<comment type="subcellular location">
    <subcellularLocation>
        <location evidence="1">Membrane</location>
    </subcellularLocation>
</comment>
<name>A0ABX2V5Y2_9BACL</name>
<evidence type="ECO:0000313" key="9">
    <source>
        <dbReference type="Proteomes" id="UP000078447"/>
    </source>
</evidence>
<dbReference type="SUPFAM" id="SSF52540">
    <property type="entry name" value="P-loop containing nucleoside triphosphate hydrolases"/>
    <property type="match status" value="1"/>
</dbReference>
<keyword evidence="2" id="KW-0547">Nucleotide-binding</keyword>
<gene>
    <name evidence="8" type="ORF">A3783_12770</name>
</gene>
<reference evidence="8 9" key="1">
    <citation type="submission" date="2016-03" db="EMBL/GenBank/DDBJ databases">
        <authorList>
            <person name="Cho S.-Y."/>
            <person name="Lim S."/>
            <person name="Kim H."/>
            <person name="Soh E.H."/>
            <person name="Moon J.S."/>
        </authorList>
    </citation>
    <scope>NUCLEOTIDE SEQUENCE [LARGE SCALE GENOMIC DNA]</scope>
    <source>
        <strain evidence="8 9">KCTC 3810</strain>
    </source>
</reference>
<feature type="transmembrane region" description="Helical" evidence="6">
    <location>
        <begin position="590"/>
        <end position="611"/>
    </location>
</feature>
<feature type="domain" description="Dynamin N-terminal" evidence="7">
    <location>
        <begin position="87"/>
        <end position="258"/>
    </location>
</feature>
<keyword evidence="6" id="KW-0812">Transmembrane</keyword>
<protein>
    <recommendedName>
        <fullName evidence="7">Dynamin N-terminal domain-containing protein</fullName>
    </recommendedName>
</protein>
<proteinExistence type="predicted"/>
<dbReference type="InterPro" id="IPR045063">
    <property type="entry name" value="Dynamin_N"/>
</dbReference>
<evidence type="ECO:0000256" key="3">
    <source>
        <dbReference type="ARBA" id="ARBA00022801"/>
    </source>
</evidence>
<dbReference type="Proteomes" id="UP000078447">
    <property type="component" value="Unassembled WGS sequence"/>
</dbReference>
<evidence type="ECO:0000259" key="7">
    <source>
        <dbReference type="Pfam" id="PF00350"/>
    </source>
</evidence>
<keyword evidence="9" id="KW-1185">Reference proteome</keyword>
<evidence type="ECO:0000256" key="6">
    <source>
        <dbReference type="SAM" id="Phobius"/>
    </source>
</evidence>
<feature type="transmembrane region" description="Helical" evidence="6">
    <location>
        <begin position="560"/>
        <end position="584"/>
    </location>
</feature>
<dbReference type="Gene3D" id="3.40.50.300">
    <property type="entry name" value="P-loop containing nucleotide triphosphate hydrolases"/>
    <property type="match status" value="1"/>
</dbReference>
<dbReference type="InterPro" id="IPR027094">
    <property type="entry name" value="Mitofusin_fam"/>
</dbReference>
<comment type="caution">
    <text evidence="8">The sequence shown here is derived from an EMBL/GenBank/DDBJ whole genome shotgun (WGS) entry which is preliminary data.</text>
</comment>
<evidence type="ECO:0000256" key="2">
    <source>
        <dbReference type="ARBA" id="ARBA00022741"/>
    </source>
</evidence>